<name>A0A4U5M616_STECR</name>
<dbReference type="Proteomes" id="UP000298663">
    <property type="component" value="Unassembled WGS sequence"/>
</dbReference>
<keyword evidence="1" id="KW-0472">Membrane</keyword>
<organism evidence="2 3">
    <name type="scientific">Steinernema carpocapsae</name>
    <name type="common">Entomopathogenic nematode</name>
    <dbReference type="NCBI Taxonomy" id="34508"/>
    <lineage>
        <taxon>Eukaryota</taxon>
        <taxon>Metazoa</taxon>
        <taxon>Ecdysozoa</taxon>
        <taxon>Nematoda</taxon>
        <taxon>Chromadorea</taxon>
        <taxon>Rhabditida</taxon>
        <taxon>Tylenchina</taxon>
        <taxon>Panagrolaimomorpha</taxon>
        <taxon>Strongyloidoidea</taxon>
        <taxon>Steinernematidae</taxon>
        <taxon>Steinernema</taxon>
    </lineage>
</organism>
<feature type="transmembrane region" description="Helical" evidence="1">
    <location>
        <begin position="95"/>
        <end position="116"/>
    </location>
</feature>
<dbReference type="AlphaFoldDB" id="A0A4U5M616"/>
<comment type="caution">
    <text evidence="2">The sequence shown here is derived from an EMBL/GenBank/DDBJ whole genome shotgun (WGS) entry which is preliminary data.</text>
</comment>
<dbReference type="EMBL" id="AZBU02000009">
    <property type="protein sequence ID" value="TKR64299.1"/>
    <property type="molecule type" value="Genomic_DNA"/>
</dbReference>
<reference evidence="2 3" key="2">
    <citation type="journal article" date="2019" name="G3 (Bethesda)">
        <title>Hybrid Assembly of the Genome of the Entomopathogenic Nematode Steinernema carpocapsae Identifies the X-Chromosome.</title>
        <authorList>
            <person name="Serra L."/>
            <person name="Macchietto M."/>
            <person name="Macias-Munoz A."/>
            <person name="McGill C.J."/>
            <person name="Rodriguez I.M."/>
            <person name="Rodriguez B."/>
            <person name="Murad R."/>
            <person name="Mortazavi A."/>
        </authorList>
    </citation>
    <scope>NUCLEOTIDE SEQUENCE [LARGE SCALE GENOMIC DNA]</scope>
    <source>
        <strain evidence="2 3">ALL</strain>
    </source>
</reference>
<evidence type="ECO:0000313" key="3">
    <source>
        <dbReference type="Proteomes" id="UP000298663"/>
    </source>
</evidence>
<reference evidence="2 3" key="1">
    <citation type="journal article" date="2015" name="Genome Biol.">
        <title>Comparative genomics of Steinernema reveals deeply conserved gene regulatory networks.</title>
        <authorList>
            <person name="Dillman A.R."/>
            <person name="Macchietto M."/>
            <person name="Porter C.F."/>
            <person name="Rogers A."/>
            <person name="Williams B."/>
            <person name="Antoshechkin I."/>
            <person name="Lee M.M."/>
            <person name="Goodwin Z."/>
            <person name="Lu X."/>
            <person name="Lewis E.E."/>
            <person name="Goodrich-Blair H."/>
            <person name="Stock S.P."/>
            <person name="Adams B.J."/>
            <person name="Sternberg P.W."/>
            <person name="Mortazavi A."/>
        </authorList>
    </citation>
    <scope>NUCLEOTIDE SEQUENCE [LARGE SCALE GENOMIC DNA]</scope>
    <source>
        <strain evidence="2 3">ALL</strain>
    </source>
</reference>
<evidence type="ECO:0000313" key="2">
    <source>
        <dbReference type="EMBL" id="TKR64299.1"/>
    </source>
</evidence>
<sequence length="162" mass="17907">MLPKKLAIGPICSPYYGEAINKGPLIVKSCNENETADFYFNGSDCLSRIECFGNAEGSIVLWSLFLAPLLITVLICMLYLEAIKKPSMAKPLMKWGHYGVTGATVFVDILTGYKAVTDYAEYRMEDMIFKAAVSVLAVVKTGGALAYYVSRMLANIRRNVRI</sequence>
<evidence type="ECO:0000256" key="1">
    <source>
        <dbReference type="SAM" id="Phobius"/>
    </source>
</evidence>
<feature type="transmembrane region" description="Helical" evidence="1">
    <location>
        <begin position="59"/>
        <end position="83"/>
    </location>
</feature>
<keyword evidence="1" id="KW-0812">Transmembrane</keyword>
<keyword evidence="3" id="KW-1185">Reference proteome</keyword>
<proteinExistence type="predicted"/>
<protein>
    <submittedName>
        <fullName evidence="2">Uncharacterized protein</fullName>
    </submittedName>
</protein>
<feature type="transmembrane region" description="Helical" evidence="1">
    <location>
        <begin position="128"/>
        <end position="149"/>
    </location>
</feature>
<keyword evidence="1" id="KW-1133">Transmembrane helix</keyword>
<dbReference type="OrthoDB" id="10644164at2759"/>
<gene>
    <name evidence="2" type="ORF">L596_024861</name>
</gene>
<accession>A0A4U5M616</accession>